<proteinExistence type="predicted"/>
<dbReference type="Proteomes" id="UP000309340">
    <property type="component" value="Unassembled WGS sequence"/>
</dbReference>
<evidence type="ECO:0000256" key="1">
    <source>
        <dbReference type="SAM" id="MobiDB-lite"/>
    </source>
</evidence>
<feature type="signal peptide" evidence="2">
    <location>
        <begin position="1"/>
        <end position="38"/>
    </location>
</feature>
<evidence type="ECO:0000259" key="3">
    <source>
        <dbReference type="Pfam" id="PF24320"/>
    </source>
</evidence>
<comment type="caution">
    <text evidence="4">The sequence shown here is derived from an EMBL/GenBank/DDBJ whole genome shotgun (WGS) entry which is preliminary data.</text>
</comment>
<evidence type="ECO:0000313" key="5">
    <source>
        <dbReference type="Proteomes" id="UP000309340"/>
    </source>
</evidence>
<protein>
    <recommendedName>
        <fullName evidence="3">DUF7492 domain-containing protein</fullName>
    </recommendedName>
</protein>
<evidence type="ECO:0000256" key="2">
    <source>
        <dbReference type="SAM" id="SignalP"/>
    </source>
</evidence>
<feature type="compositionally biased region" description="Low complexity" evidence="1">
    <location>
        <begin position="442"/>
        <end position="454"/>
    </location>
</feature>
<dbReference type="InterPro" id="IPR055915">
    <property type="entry name" value="DUF7492"/>
</dbReference>
<name>A0A4U0XTZ9_9PEZI</name>
<feature type="domain" description="DUF7492" evidence="3">
    <location>
        <begin position="37"/>
        <end position="280"/>
    </location>
</feature>
<reference evidence="4 5" key="1">
    <citation type="submission" date="2017-03" db="EMBL/GenBank/DDBJ databases">
        <title>Genomes of endolithic fungi from Antarctica.</title>
        <authorList>
            <person name="Coleine C."/>
            <person name="Masonjones S."/>
            <person name="Stajich J.E."/>
        </authorList>
    </citation>
    <scope>NUCLEOTIDE SEQUENCE [LARGE SCALE GENOMIC DNA]</scope>
    <source>
        <strain evidence="4 5">CCFEE 5184</strain>
    </source>
</reference>
<feature type="region of interest" description="Disordered" evidence="1">
    <location>
        <begin position="442"/>
        <end position="462"/>
    </location>
</feature>
<feature type="region of interest" description="Disordered" evidence="1">
    <location>
        <begin position="391"/>
        <end position="418"/>
    </location>
</feature>
<feature type="chain" id="PRO_5020971854" description="DUF7492 domain-containing protein" evidence="2">
    <location>
        <begin position="39"/>
        <end position="549"/>
    </location>
</feature>
<feature type="region of interest" description="Disordered" evidence="1">
    <location>
        <begin position="483"/>
        <end position="515"/>
    </location>
</feature>
<sequence>MNTQTSISRPTNIINMFQTIATSLLALAALSFLPTTSAHSWNEEFQVIGANGTYIGDRGYPRGYMARTDPGYNGFSMEWLVPQNGVRINSTDLLCHPAQQTSNYSNPAYPKLQVTPGSYVSMKYLENGHVTLPWNQLGKPPGAGTVFVYGTTQPSDTEKIVDVLSWTSDGQGGNGKGFLMTAQNFDDGRCYQINCGNISTDRQTLFPNHVAGQPTSIIEQWCETDLQIPVTATPGTLTVYWVWQWPTAANHDCTSPQGKDEYYTTCSDFDVVAADGNVDAKILAETVTTHTLAQENPQTTAVSTFQSRIAFTTSPPVVVFDGTKTVGQLVKAAATFMSACSATGNVAPDVTVPASCAPVSVFSGAAVTSASQALKQFATTVNLAAHAVATDSPDSAPLRPVTSETNTTMTRTARPSALGTQTVTTTTTVDTTLTMTVTMSAASSTSSSADPTSMAFSTSSANTMSSGNATSIAFSTISTVTALPSTSSSTSTTVLTPAGAPSSSQSPPSAPTVASDGMLENVAVGTGTNRMASEHIARHAHRRHARWFR</sequence>
<dbReference type="AlphaFoldDB" id="A0A4U0XTZ9"/>
<feature type="compositionally biased region" description="Polar residues" evidence="1">
    <location>
        <begin position="402"/>
        <end position="413"/>
    </location>
</feature>
<keyword evidence="2" id="KW-0732">Signal</keyword>
<gene>
    <name evidence="4" type="ORF">B0A55_09247</name>
</gene>
<organism evidence="4 5">
    <name type="scientific">Friedmanniomyces simplex</name>
    <dbReference type="NCBI Taxonomy" id="329884"/>
    <lineage>
        <taxon>Eukaryota</taxon>
        <taxon>Fungi</taxon>
        <taxon>Dikarya</taxon>
        <taxon>Ascomycota</taxon>
        <taxon>Pezizomycotina</taxon>
        <taxon>Dothideomycetes</taxon>
        <taxon>Dothideomycetidae</taxon>
        <taxon>Mycosphaerellales</taxon>
        <taxon>Teratosphaeriaceae</taxon>
        <taxon>Friedmanniomyces</taxon>
    </lineage>
</organism>
<evidence type="ECO:0000313" key="4">
    <source>
        <dbReference type="EMBL" id="TKA78943.1"/>
    </source>
</evidence>
<dbReference type="Pfam" id="PF24320">
    <property type="entry name" value="DUF7492"/>
    <property type="match status" value="1"/>
</dbReference>
<dbReference type="OrthoDB" id="64281at2759"/>
<dbReference type="EMBL" id="NAJQ01000101">
    <property type="protein sequence ID" value="TKA78943.1"/>
    <property type="molecule type" value="Genomic_DNA"/>
</dbReference>
<keyword evidence="5" id="KW-1185">Reference proteome</keyword>
<dbReference type="STRING" id="329884.A0A4U0XTZ9"/>
<accession>A0A4U0XTZ9</accession>